<evidence type="ECO:0000256" key="1">
    <source>
        <dbReference type="ARBA" id="ARBA00004651"/>
    </source>
</evidence>
<dbReference type="Pfam" id="PF12704">
    <property type="entry name" value="MacB_PCD"/>
    <property type="match status" value="1"/>
</dbReference>
<evidence type="ECO:0000256" key="3">
    <source>
        <dbReference type="ARBA" id="ARBA00022692"/>
    </source>
</evidence>
<evidence type="ECO:0000259" key="8">
    <source>
        <dbReference type="Pfam" id="PF02687"/>
    </source>
</evidence>
<evidence type="ECO:0000313" key="11">
    <source>
        <dbReference type="Proteomes" id="UP001197875"/>
    </source>
</evidence>
<dbReference type="AlphaFoldDB" id="A0AAE3J6P4"/>
<sequence length="421" mass="45993">MLENIRLSFQGVWSHKMRSLLTMLGIIIGIASIIAIASTIQGTNEQLKQNLLGAGNNTVNVKLCRSDSEYEFDDYTGIPAGVPVFTESDREKMLAVEGVEDITFYTSRSYSSDVWYQNTNLQGASIMGIDNHYFNTCGYEIRTGRSFLDKDYTDFRRVAILDDTAATSLFQEDSPLGKTIEFGGTPYIVIGVAQKKDEYQPVINSIDEYNSLMGDSDSSGVVYIPSADWGISFQYDEPMNIVIKAANTDYMKTVGKDVKNIANALLSVGNNSDIKYKADKMIEKIEEEQKMNTAANQQLIWIAGISLLVGGIGVMNIMLVTVTERTSEIGLKKAIGAKKKRILAQFLTEAAVLTSMGGIIGVVVGNILAKVISNMTDTPTAISIPVIVVSVVFSMLIGILFGLLPSIKAANLNPIDALRHE</sequence>
<proteinExistence type="inferred from homology"/>
<dbReference type="Pfam" id="PF02687">
    <property type="entry name" value="FtsX"/>
    <property type="match status" value="1"/>
</dbReference>
<dbReference type="RefSeq" id="WP_227615294.1">
    <property type="nucleotide sequence ID" value="NZ_JAJEPR010000015.1"/>
</dbReference>
<evidence type="ECO:0000256" key="4">
    <source>
        <dbReference type="ARBA" id="ARBA00022989"/>
    </source>
</evidence>
<comment type="caution">
    <text evidence="10">The sequence shown here is derived from an EMBL/GenBank/DDBJ whole genome shotgun (WGS) entry which is preliminary data.</text>
</comment>
<feature type="domain" description="MacB-like periplasmic core" evidence="9">
    <location>
        <begin position="19"/>
        <end position="260"/>
    </location>
</feature>
<dbReference type="InterPro" id="IPR025857">
    <property type="entry name" value="MacB_PCD"/>
</dbReference>
<reference evidence="10 11" key="1">
    <citation type="submission" date="2021-10" db="EMBL/GenBank/DDBJ databases">
        <title>Anaerobic single-cell dispensing facilitates the cultivation of human gut bacteria.</title>
        <authorList>
            <person name="Afrizal A."/>
        </authorList>
    </citation>
    <scope>NUCLEOTIDE SEQUENCE [LARGE SCALE GENOMIC DNA]</scope>
    <source>
        <strain evidence="10 11">CLA-AA-H277</strain>
    </source>
</reference>
<organism evidence="10 11">
    <name type="scientific">Fusicatenibacter faecihominis</name>
    <dbReference type="NCBI Taxonomy" id="2881276"/>
    <lineage>
        <taxon>Bacteria</taxon>
        <taxon>Bacillati</taxon>
        <taxon>Bacillota</taxon>
        <taxon>Clostridia</taxon>
        <taxon>Lachnospirales</taxon>
        <taxon>Lachnospiraceae</taxon>
        <taxon>Fusicatenibacter</taxon>
    </lineage>
</organism>
<comment type="subcellular location">
    <subcellularLocation>
        <location evidence="1">Cell membrane</location>
        <topology evidence="1">Multi-pass membrane protein</topology>
    </subcellularLocation>
</comment>
<name>A0AAE3J6P4_9FIRM</name>
<keyword evidence="5 7" id="KW-0472">Membrane</keyword>
<evidence type="ECO:0000256" key="2">
    <source>
        <dbReference type="ARBA" id="ARBA00022475"/>
    </source>
</evidence>
<feature type="transmembrane region" description="Helical" evidence="7">
    <location>
        <begin position="381"/>
        <end position="404"/>
    </location>
</feature>
<protein>
    <submittedName>
        <fullName evidence="10">ABC transporter permease</fullName>
    </submittedName>
</protein>
<feature type="transmembrane region" description="Helical" evidence="7">
    <location>
        <begin position="299"/>
        <end position="322"/>
    </location>
</feature>
<dbReference type="PANTHER" id="PTHR30572">
    <property type="entry name" value="MEMBRANE COMPONENT OF TRANSPORTER-RELATED"/>
    <property type="match status" value="1"/>
</dbReference>
<dbReference type="InterPro" id="IPR050250">
    <property type="entry name" value="Macrolide_Exporter_MacB"/>
</dbReference>
<dbReference type="PANTHER" id="PTHR30572:SF4">
    <property type="entry name" value="ABC TRANSPORTER PERMEASE YTRF"/>
    <property type="match status" value="1"/>
</dbReference>
<evidence type="ECO:0000313" key="10">
    <source>
        <dbReference type="EMBL" id="MCC2190139.1"/>
    </source>
</evidence>
<evidence type="ECO:0000256" key="7">
    <source>
        <dbReference type="SAM" id="Phobius"/>
    </source>
</evidence>
<feature type="transmembrane region" description="Helical" evidence="7">
    <location>
        <begin position="20"/>
        <end position="40"/>
    </location>
</feature>
<keyword evidence="3 7" id="KW-0812">Transmembrane</keyword>
<dbReference type="InterPro" id="IPR003838">
    <property type="entry name" value="ABC3_permease_C"/>
</dbReference>
<comment type="similarity">
    <text evidence="6">Belongs to the ABC-4 integral membrane protein family.</text>
</comment>
<dbReference type="EMBL" id="JAJEPR010000015">
    <property type="protein sequence ID" value="MCC2190139.1"/>
    <property type="molecule type" value="Genomic_DNA"/>
</dbReference>
<keyword evidence="2" id="KW-1003">Cell membrane</keyword>
<keyword evidence="11" id="KW-1185">Reference proteome</keyword>
<dbReference type="GO" id="GO:0022857">
    <property type="term" value="F:transmembrane transporter activity"/>
    <property type="evidence" value="ECO:0007669"/>
    <property type="project" value="TreeGrafter"/>
</dbReference>
<evidence type="ECO:0000259" key="9">
    <source>
        <dbReference type="Pfam" id="PF12704"/>
    </source>
</evidence>
<dbReference type="GO" id="GO:0005886">
    <property type="term" value="C:plasma membrane"/>
    <property type="evidence" value="ECO:0007669"/>
    <property type="project" value="UniProtKB-SubCell"/>
</dbReference>
<accession>A0AAE3J6P4</accession>
<evidence type="ECO:0000256" key="6">
    <source>
        <dbReference type="ARBA" id="ARBA00038076"/>
    </source>
</evidence>
<evidence type="ECO:0000256" key="5">
    <source>
        <dbReference type="ARBA" id="ARBA00023136"/>
    </source>
</evidence>
<keyword evidence="4 7" id="KW-1133">Transmembrane helix</keyword>
<gene>
    <name evidence="10" type="ORF">LKD71_10025</name>
</gene>
<feature type="transmembrane region" description="Helical" evidence="7">
    <location>
        <begin position="343"/>
        <end position="369"/>
    </location>
</feature>
<dbReference type="Proteomes" id="UP001197875">
    <property type="component" value="Unassembled WGS sequence"/>
</dbReference>
<feature type="domain" description="ABC3 transporter permease C-terminal" evidence="8">
    <location>
        <begin position="302"/>
        <end position="414"/>
    </location>
</feature>